<dbReference type="InterPro" id="IPR023179">
    <property type="entry name" value="GTP-bd_ortho_bundle_sf"/>
</dbReference>
<keyword evidence="7" id="KW-0342">GTP-binding</keyword>
<evidence type="ECO:0000256" key="8">
    <source>
        <dbReference type="ARBA" id="ARBA00023136"/>
    </source>
</evidence>
<dbReference type="Pfam" id="PF01926">
    <property type="entry name" value="MMR_HSR1"/>
    <property type="match status" value="1"/>
</dbReference>
<keyword evidence="3" id="KW-0547">Nucleotide-binding</keyword>
<dbReference type="GO" id="GO:0003924">
    <property type="term" value="F:GTPase activity"/>
    <property type="evidence" value="ECO:0007669"/>
    <property type="project" value="TreeGrafter"/>
</dbReference>
<dbReference type="GO" id="GO:0005743">
    <property type="term" value="C:mitochondrial inner membrane"/>
    <property type="evidence" value="ECO:0007669"/>
    <property type="project" value="UniProtKB-SubCell"/>
</dbReference>
<dbReference type="AlphaFoldDB" id="A0A3P9B5C4"/>
<accession>A0A3P9B5C4</accession>
<evidence type="ECO:0000256" key="9">
    <source>
        <dbReference type="ARBA" id="ARBA00031912"/>
    </source>
</evidence>
<dbReference type="STRING" id="106582.ENSMZEP00005005098"/>
<dbReference type="Ensembl" id="ENSMZET00005005322.1">
    <property type="protein sequence ID" value="ENSMZEP00005005098.1"/>
    <property type="gene ID" value="ENSMZEG00005003943.1"/>
</dbReference>
<evidence type="ECO:0000256" key="1">
    <source>
        <dbReference type="ARBA" id="ARBA00004443"/>
    </source>
</evidence>
<reference evidence="12 13" key="1">
    <citation type="journal article" date="2014" name="Nature">
        <title>The genomic substrate for adaptive radiation in African cichlid fish.</title>
        <authorList>
            <person name="Brawand D."/>
            <person name="Wagner C.E."/>
            <person name="Li Y.I."/>
            <person name="Malinsky M."/>
            <person name="Keller I."/>
            <person name="Fan S."/>
            <person name="Simakov O."/>
            <person name="Ng A.Y."/>
            <person name="Lim Z.W."/>
            <person name="Bezault E."/>
            <person name="Turner-Maier J."/>
            <person name="Johnson J."/>
            <person name="Alcazar R."/>
            <person name="Noh H.J."/>
            <person name="Russell P."/>
            <person name="Aken B."/>
            <person name="Alfoldi J."/>
            <person name="Amemiya C."/>
            <person name="Azzouzi N."/>
            <person name="Baroiller J.F."/>
            <person name="Barloy-Hubler F."/>
            <person name="Berlin A."/>
            <person name="Bloomquist R."/>
            <person name="Carleton K.L."/>
            <person name="Conte M.A."/>
            <person name="D'Cotta H."/>
            <person name="Eshel O."/>
            <person name="Gaffney L."/>
            <person name="Galibert F."/>
            <person name="Gante H.F."/>
            <person name="Gnerre S."/>
            <person name="Greuter L."/>
            <person name="Guyon R."/>
            <person name="Haddad N.S."/>
            <person name="Haerty W."/>
            <person name="Harris R.M."/>
            <person name="Hofmann H.A."/>
            <person name="Hourlier T."/>
            <person name="Hulata G."/>
            <person name="Jaffe D.B."/>
            <person name="Lara M."/>
            <person name="Lee A.P."/>
            <person name="MacCallum I."/>
            <person name="Mwaiko S."/>
            <person name="Nikaido M."/>
            <person name="Nishihara H."/>
            <person name="Ozouf-Costaz C."/>
            <person name="Penman D.J."/>
            <person name="Przybylski D."/>
            <person name="Rakotomanga M."/>
            <person name="Renn S.C.P."/>
            <person name="Ribeiro F.J."/>
            <person name="Ron M."/>
            <person name="Salzburger W."/>
            <person name="Sanchez-Pulido L."/>
            <person name="Santos M.E."/>
            <person name="Searle S."/>
            <person name="Sharpe T."/>
            <person name="Swofford R."/>
            <person name="Tan F.J."/>
            <person name="Williams L."/>
            <person name="Young S."/>
            <person name="Yin S."/>
            <person name="Okada N."/>
            <person name="Kocher T.D."/>
            <person name="Miska E.A."/>
            <person name="Lander E.S."/>
            <person name="Venkatesh B."/>
            <person name="Fernald R.D."/>
            <person name="Meyer A."/>
            <person name="Ponting C.P."/>
            <person name="Streelman J.T."/>
            <person name="Lindblad-Toh K."/>
            <person name="Seehausen O."/>
            <person name="Di Palma F."/>
        </authorList>
    </citation>
    <scope>NUCLEOTIDE SEQUENCE</scope>
</reference>
<keyword evidence="5" id="KW-0809">Transit peptide</keyword>
<feature type="domain" description="G" evidence="11">
    <location>
        <begin position="177"/>
        <end position="249"/>
    </location>
</feature>
<keyword evidence="4" id="KW-0999">Mitochondrion inner membrane</keyword>
<dbReference type="GO" id="GO:0032543">
    <property type="term" value="P:mitochondrial translation"/>
    <property type="evidence" value="ECO:0007669"/>
    <property type="project" value="TreeGrafter"/>
</dbReference>
<dbReference type="PANTHER" id="PTHR45782">
    <property type="entry name" value="MITOCHONDRIAL RIBOSOME-ASSOCIATED GTPASE 1"/>
    <property type="match status" value="1"/>
</dbReference>
<protein>
    <recommendedName>
        <fullName evidence="2">Mitochondrial ribosome-associated GTPase 1</fullName>
    </recommendedName>
    <alternativeName>
        <fullName evidence="9">Mitochondrial GTPase 1</fullName>
    </alternativeName>
</protein>
<proteinExistence type="predicted"/>
<comment type="function">
    <text evidence="10">Plays a role in the regulation of the mitochondrial ribosome assembly and of translational activity. Displays mitochondrial GTPase activity.</text>
</comment>
<dbReference type="GO" id="GO:0005525">
    <property type="term" value="F:GTP binding"/>
    <property type="evidence" value="ECO:0007669"/>
    <property type="project" value="UniProtKB-KW"/>
</dbReference>
<dbReference type="Gene3D" id="1.10.1580.10">
    <property type="match status" value="1"/>
</dbReference>
<evidence type="ECO:0000256" key="2">
    <source>
        <dbReference type="ARBA" id="ARBA00014617"/>
    </source>
</evidence>
<dbReference type="InterPro" id="IPR027417">
    <property type="entry name" value="P-loop_NTPase"/>
</dbReference>
<dbReference type="Gene3D" id="3.40.50.300">
    <property type="entry name" value="P-loop containing nucleotide triphosphate hydrolases"/>
    <property type="match status" value="1"/>
</dbReference>
<dbReference type="FunFam" id="3.40.50.300:FF:000876">
    <property type="entry name" value="Mitochondrial GTPase 1"/>
    <property type="match status" value="1"/>
</dbReference>
<dbReference type="FunFam" id="1.10.1580.10:FF:000004">
    <property type="entry name" value="Mitochondrial GTPase 1"/>
    <property type="match status" value="1"/>
</dbReference>
<name>A0A3P9B5C4_9CICH</name>
<evidence type="ECO:0000313" key="12">
    <source>
        <dbReference type="Ensembl" id="ENSMZEP00005005098.1"/>
    </source>
</evidence>
<evidence type="ECO:0000256" key="7">
    <source>
        <dbReference type="ARBA" id="ARBA00023134"/>
    </source>
</evidence>
<keyword evidence="8" id="KW-0472">Membrane</keyword>
<keyword evidence="6" id="KW-0496">Mitochondrion</keyword>
<dbReference type="PRINTS" id="PR00326">
    <property type="entry name" value="GTP1OBG"/>
</dbReference>
<reference evidence="12" key="3">
    <citation type="submission" date="2025-09" db="UniProtKB">
        <authorList>
            <consortium name="Ensembl"/>
        </authorList>
    </citation>
    <scope>IDENTIFICATION</scope>
</reference>
<evidence type="ECO:0000256" key="3">
    <source>
        <dbReference type="ARBA" id="ARBA00022741"/>
    </source>
</evidence>
<evidence type="ECO:0000259" key="11">
    <source>
        <dbReference type="Pfam" id="PF01926"/>
    </source>
</evidence>
<organism evidence="12 13">
    <name type="scientific">Maylandia zebra</name>
    <name type="common">zebra mbuna</name>
    <dbReference type="NCBI Taxonomy" id="106582"/>
    <lineage>
        <taxon>Eukaryota</taxon>
        <taxon>Metazoa</taxon>
        <taxon>Chordata</taxon>
        <taxon>Craniata</taxon>
        <taxon>Vertebrata</taxon>
        <taxon>Euteleostomi</taxon>
        <taxon>Actinopterygii</taxon>
        <taxon>Neopterygii</taxon>
        <taxon>Teleostei</taxon>
        <taxon>Neoteleostei</taxon>
        <taxon>Acanthomorphata</taxon>
        <taxon>Ovalentaria</taxon>
        <taxon>Cichlomorphae</taxon>
        <taxon>Cichliformes</taxon>
        <taxon>Cichlidae</taxon>
        <taxon>African cichlids</taxon>
        <taxon>Pseudocrenilabrinae</taxon>
        <taxon>Haplochromini</taxon>
        <taxon>Maylandia</taxon>
        <taxon>Maylandia zebra complex</taxon>
    </lineage>
</organism>
<dbReference type="CDD" id="cd01856">
    <property type="entry name" value="YlqF"/>
    <property type="match status" value="1"/>
</dbReference>
<sequence>MQLSQSKCSLKANEGRWIYIWVNSMKLYQALRHVDKFRTVFDFGGREVAHWFPGHMAKGLKQMRANLKSVDCIIEIHDARISFLLYYTIKQNPVFQDTLSAKPHLLILNKMDLADLSNKQVQILAAALAESHVSSILLYYSYIYSAENPEELVPKVMDIIASKPRFNREEITNYCLMVIGVPNVGKSSLINSLRRTNLKKGRASRVGGEPGITKAVLTKIQVCERPIMYLLDTPGVLPPKIESVETGMKLALCGTILDHLVGEDIIADYLLYSLNRLGKFSYVDKYDLQEPSDDIQHVLKRIAVKLGKTQRVKAITGVGNVTITIPNYTAAAYDFIRAFRKGELGQVMLD</sequence>
<evidence type="ECO:0000256" key="6">
    <source>
        <dbReference type="ARBA" id="ARBA00023128"/>
    </source>
</evidence>
<keyword evidence="13" id="KW-1185">Reference proteome</keyword>
<reference evidence="12" key="2">
    <citation type="submission" date="2025-08" db="UniProtKB">
        <authorList>
            <consortium name="Ensembl"/>
        </authorList>
    </citation>
    <scope>IDENTIFICATION</scope>
</reference>
<evidence type="ECO:0000313" key="13">
    <source>
        <dbReference type="Proteomes" id="UP000265160"/>
    </source>
</evidence>
<dbReference type="PANTHER" id="PTHR45782:SF4">
    <property type="entry name" value="MITOCHONDRIAL RIBOSOME-ASSOCIATED GTPASE 1"/>
    <property type="match status" value="1"/>
</dbReference>
<dbReference type="SUPFAM" id="SSF52540">
    <property type="entry name" value="P-loop containing nucleoside triphosphate hydrolases"/>
    <property type="match status" value="1"/>
</dbReference>
<evidence type="ECO:0000256" key="5">
    <source>
        <dbReference type="ARBA" id="ARBA00022946"/>
    </source>
</evidence>
<comment type="subcellular location">
    <subcellularLocation>
        <location evidence="1">Mitochondrion inner membrane</location>
        <topology evidence="1">Peripheral membrane protein</topology>
        <orientation evidence="1">Matrix side</orientation>
    </subcellularLocation>
</comment>
<dbReference type="GeneTree" id="ENSGT00500000044923"/>
<dbReference type="InterPro" id="IPR006073">
    <property type="entry name" value="GTP-bd"/>
</dbReference>
<evidence type="ECO:0000256" key="10">
    <source>
        <dbReference type="ARBA" id="ARBA00045284"/>
    </source>
</evidence>
<evidence type="ECO:0000256" key="4">
    <source>
        <dbReference type="ARBA" id="ARBA00022792"/>
    </source>
</evidence>
<dbReference type="Proteomes" id="UP000265160">
    <property type="component" value="LG13"/>
</dbReference>